<organism evidence="5 6">
    <name type="scientific">Sporolactobacillus laevolacticus DSM 442</name>
    <dbReference type="NCBI Taxonomy" id="1395513"/>
    <lineage>
        <taxon>Bacteria</taxon>
        <taxon>Bacillati</taxon>
        <taxon>Bacillota</taxon>
        <taxon>Bacilli</taxon>
        <taxon>Bacillales</taxon>
        <taxon>Sporolactobacillaceae</taxon>
        <taxon>Sporolactobacillus</taxon>
    </lineage>
</organism>
<dbReference type="EMBL" id="AWTC01000014">
    <property type="protein sequence ID" value="EST11030.1"/>
    <property type="molecule type" value="Genomic_DNA"/>
</dbReference>
<dbReference type="Gene3D" id="1.10.10.10">
    <property type="entry name" value="Winged helix-like DNA-binding domain superfamily/Winged helix DNA-binding domain"/>
    <property type="match status" value="1"/>
</dbReference>
<dbReference type="GO" id="GO:0003677">
    <property type="term" value="F:DNA binding"/>
    <property type="evidence" value="ECO:0007669"/>
    <property type="project" value="UniProtKB-KW"/>
</dbReference>
<evidence type="ECO:0000259" key="4">
    <source>
        <dbReference type="PROSITE" id="PS50995"/>
    </source>
</evidence>
<keyword evidence="1" id="KW-0805">Transcription regulation</keyword>
<keyword evidence="6" id="KW-1185">Reference proteome</keyword>
<evidence type="ECO:0000313" key="6">
    <source>
        <dbReference type="Proteomes" id="UP000018296"/>
    </source>
</evidence>
<accession>V6IVA3</accession>
<dbReference type="GO" id="GO:0003700">
    <property type="term" value="F:DNA-binding transcription factor activity"/>
    <property type="evidence" value="ECO:0007669"/>
    <property type="project" value="InterPro"/>
</dbReference>
<dbReference type="SUPFAM" id="SSF46785">
    <property type="entry name" value="Winged helix' DNA-binding domain"/>
    <property type="match status" value="1"/>
</dbReference>
<dbReference type="InterPro" id="IPR039422">
    <property type="entry name" value="MarR/SlyA-like"/>
</dbReference>
<dbReference type="PANTHER" id="PTHR33164">
    <property type="entry name" value="TRANSCRIPTIONAL REGULATOR, MARR FAMILY"/>
    <property type="match status" value="1"/>
</dbReference>
<feature type="domain" description="HTH marR-type" evidence="4">
    <location>
        <begin position="16"/>
        <end position="148"/>
    </location>
</feature>
<dbReference type="InterPro" id="IPR000835">
    <property type="entry name" value="HTH_MarR-typ"/>
</dbReference>
<dbReference type="Pfam" id="PF01047">
    <property type="entry name" value="MarR"/>
    <property type="match status" value="1"/>
</dbReference>
<evidence type="ECO:0000256" key="3">
    <source>
        <dbReference type="ARBA" id="ARBA00023163"/>
    </source>
</evidence>
<evidence type="ECO:0000313" key="5">
    <source>
        <dbReference type="EMBL" id="EST11030.1"/>
    </source>
</evidence>
<keyword evidence="2" id="KW-0238">DNA-binding</keyword>
<dbReference type="Proteomes" id="UP000018296">
    <property type="component" value="Unassembled WGS sequence"/>
</dbReference>
<keyword evidence="3" id="KW-0804">Transcription</keyword>
<evidence type="ECO:0000256" key="2">
    <source>
        <dbReference type="ARBA" id="ARBA00023125"/>
    </source>
</evidence>
<dbReference type="PROSITE" id="PS50995">
    <property type="entry name" value="HTH_MARR_2"/>
    <property type="match status" value="1"/>
</dbReference>
<dbReference type="InterPro" id="IPR036388">
    <property type="entry name" value="WH-like_DNA-bd_sf"/>
</dbReference>
<protein>
    <submittedName>
        <fullName evidence="5">MarR family transcriptional regulator</fullName>
    </submittedName>
</protein>
<dbReference type="SMART" id="SM00347">
    <property type="entry name" value="HTH_MARR"/>
    <property type="match status" value="1"/>
</dbReference>
<name>V6IVA3_9BACL</name>
<gene>
    <name evidence="5" type="ORF">P343_13810</name>
</gene>
<comment type="caution">
    <text evidence="5">The sequence shown here is derived from an EMBL/GenBank/DDBJ whole genome shotgun (WGS) entry which is preliminary data.</text>
</comment>
<dbReference type="STRING" id="1395513.P343_13810"/>
<reference evidence="5 6" key="1">
    <citation type="journal article" date="2013" name="Genome Announc.">
        <title>Genome Sequence of Sporolactobacillus laevolacticus DSM442, an Efficient Polymer-Grade D-Lactate Producer from Agricultural Waste Cottonseed as a Nitrogen Source.</title>
        <authorList>
            <person name="Wang H."/>
            <person name="Wang L."/>
            <person name="Ju J."/>
            <person name="Yu B."/>
            <person name="Ma Y."/>
        </authorList>
    </citation>
    <scope>NUCLEOTIDE SEQUENCE [LARGE SCALE GENOMIC DNA]</scope>
    <source>
        <strain evidence="5 6">DSM 442</strain>
    </source>
</reference>
<dbReference type="PATRIC" id="fig|1395513.3.peg.2799"/>
<dbReference type="PANTHER" id="PTHR33164:SF56">
    <property type="entry name" value="HTH-TYPE TRANSCRIPTIONAL REGULATOR MHQR"/>
    <property type="match status" value="1"/>
</dbReference>
<evidence type="ECO:0000256" key="1">
    <source>
        <dbReference type="ARBA" id="ARBA00023015"/>
    </source>
</evidence>
<dbReference type="PRINTS" id="PR00598">
    <property type="entry name" value="HTHMARR"/>
</dbReference>
<sequence length="156" mass="17449">MTLKPQESMTDEKDISLKLLVVLTRAAQSIRKGIEEDIRHYGLNQTEFGVLELLYHKGDQPIQKIGGKILIASSSTTYVIDQLEKKKLLKRKPCPSDRRVTYASLTKEGQELMDKIFPDHKEAVNTLLGGLTAAEKLELIGQLKKLGLFAASLSDR</sequence>
<proteinExistence type="predicted"/>
<dbReference type="AlphaFoldDB" id="V6IVA3"/>
<dbReference type="GO" id="GO:0006950">
    <property type="term" value="P:response to stress"/>
    <property type="evidence" value="ECO:0007669"/>
    <property type="project" value="TreeGrafter"/>
</dbReference>
<dbReference type="eggNOG" id="COG1846">
    <property type="taxonomic scope" value="Bacteria"/>
</dbReference>
<dbReference type="InterPro" id="IPR036390">
    <property type="entry name" value="WH_DNA-bd_sf"/>
</dbReference>